<evidence type="ECO:0000313" key="2">
    <source>
        <dbReference type="EMBL" id="THU41465.1"/>
    </source>
</evidence>
<organism evidence="2 3">
    <name type="scientific">Niastella caeni</name>
    <dbReference type="NCBI Taxonomy" id="2569763"/>
    <lineage>
        <taxon>Bacteria</taxon>
        <taxon>Pseudomonadati</taxon>
        <taxon>Bacteroidota</taxon>
        <taxon>Chitinophagia</taxon>
        <taxon>Chitinophagales</taxon>
        <taxon>Chitinophagaceae</taxon>
        <taxon>Niastella</taxon>
    </lineage>
</organism>
<dbReference type="RefSeq" id="WP_136575955.1">
    <property type="nucleotide sequence ID" value="NZ_STFF01000001.1"/>
</dbReference>
<dbReference type="InterPro" id="IPR046487">
    <property type="entry name" value="DUF6580"/>
</dbReference>
<proteinExistence type="predicted"/>
<protein>
    <submittedName>
        <fullName evidence="2">Uncharacterized protein</fullName>
    </submittedName>
</protein>
<keyword evidence="1" id="KW-1133">Transmembrane helix</keyword>
<feature type="transmembrane region" description="Helical" evidence="1">
    <location>
        <begin position="12"/>
        <end position="28"/>
    </location>
</feature>
<dbReference type="OrthoDB" id="9806699at2"/>
<feature type="transmembrane region" description="Helical" evidence="1">
    <location>
        <begin position="34"/>
        <end position="51"/>
    </location>
</feature>
<dbReference type="EMBL" id="STFF01000001">
    <property type="protein sequence ID" value="THU41465.1"/>
    <property type="molecule type" value="Genomic_DNA"/>
</dbReference>
<keyword evidence="3" id="KW-1185">Reference proteome</keyword>
<gene>
    <name evidence="2" type="ORF">FAM09_04980</name>
</gene>
<dbReference type="Proteomes" id="UP000306918">
    <property type="component" value="Unassembled WGS sequence"/>
</dbReference>
<dbReference type="AlphaFoldDB" id="A0A4S8I0R0"/>
<feature type="transmembrane region" description="Helical" evidence="1">
    <location>
        <begin position="58"/>
        <end position="78"/>
    </location>
</feature>
<comment type="caution">
    <text evidence="2">The sequence shown here is derived from an EMBL/GenBank/DDBJ whole genome shotgun (WGS) entry which is preliminary data.</text>
</comment>
<reference evidence="2 3" key="1">
    <citation type="submission" date="2019-04" db="EMBL/GenBank/DDBJ databases">
        <title>Niastella caeni sp. nov., isolated from activated sludge.</title>
        <authorList>
            <person name="Sheng M."/>
        </authorList>
    </citation>
    <scope>NUCLEOTIDE SEQUENCE [LARGE SCALE GENOMIC DNA]</scope>
    <source>
        <strain evidence="2 3">HX-2-15</strain>
    </source>
</reference>
<name>A0A4S8I0R0_9BACT</name>
<accession>A0A4S8I0R0</accession>
<feature type="transmembrane region" description="Helical" evidence="1">
    <location>
        <begin position="158"/>
        <end position="180"/>
    </location>
</feature>
<dbReference type="Pfam" id="PF20221">
    <property type="entry name" value="DUF6580"/>
    <property type="match status" value="1"/>
</dbReference>
<keyword evidence="1" id="KW-0472">Membrane</keyword>
<keyword evidence="1" id="KW-0812">Transmembrane</keyword>
<sequence>MSLKQINPRNAVLLLIILVTAILRLAAFTGWGPLTIFTPIGAMALFGGAYFSGNVKPFAFPLLTLFISDVVLTFTLFSDSEYRDGLLYNGWVWTYGAFALMTIAGKLIIRDVTVKNIVIAVIVSTLIHWLVSDIGACVVEKEFTFSLYTQRLITALPYEWRFLGGTAIYSALLFGLFEWLQTKYTALQPSTFQ</sequence>
<evidence type="ECO:0000256" key="1">
    <source>
        <dbReference type="SAM" id="Phobius"/>
    </source>
</evidence>
<feature type="transmembrane region" description="Helical" evidence="1">
    <location>
        <begin position="90"/>
        <end position="109"/>
    </location>
</feature>
<feature type="transmembrane region" description="Helical" evidence="1">
    <location>
        <begin position="116"/>
        <end position="138"/>
    </location>
</feature>
<evidence type="ECO:0000313" key="3">
    <source>
        <dbReference type="Proteomes" id="UP000306918"/>
    </source>
</evidence>